<evidence type="ECO:0000256" key="2">
    <source>
        <dbReference type="ARBA" id="ARBA00023235"/>
    </source>
</evidence>
<dbReference type="UniPathway" id="UPA00109">
    <property type="reaction ID" value="UER00189"/>
</dbReference>
<name>I6YAL2_MYCWM</name>
<evidence type="ECO:0000256" key="3">
    <source>
        <dbReference type="RuleBase" id="RU363013"/>
    </source>
</evidence>
<dbReference type="InterPro" id="IPR013785">
    <property type="entry name" value="Aldolase_TIM"/>
</dbReference>
<dbReference type="UniPathway" id="UPA00138"/>
<organism evidence="4 5">
    <name type="scientific">Mycoplasma wenyonii (strain Massachusetts)</name>
    <name type="common">Eperythrozoon wenyonii</name>
    <dbReference type="NCBI Taxonomy" id="1197325"/>
    <lineage>
        <taxon>Bacteria</taxon>
        <taxon>Bacillati</taxon>
        <taxon>Mycoplasmatota</taxon>
        <taxon>Mollicutes</taxon>
        <taxon>Mycoplasmataceae</taxon>
        <taxon>Mycoplasma</taxon>
    </lineage>
</organism>
<accession>I6YAL2</accession>
<dbReference type="GO" id="GO:0006096">
    <property type="term" value="P:glycolytic process"/>
    <property type="evidence" value="ECO:0007669"/>
    <property type="project" value="UniProtKB-UniPathway"/>
</dbReference>
<keyword evidence="2 3" id="KW-0413">Isomerase</keyword>
<dbReference type="PANTHER" id="PTHR21139:SF42">
    <property type="entry name" value="TRIOSEPHOSPHATE ISOMERASE"/>
    <property type="match status" value="1"/>
</dbReference>
<comment type="pathway">
    <text evidence="3">Carbohydrate biosynthesis; gluconeogenesis.</text>
</comment>
<dbReference type="GO" id="GO:0046166">
    <property type="term" value="P:glyceraldehyde-3-phosphate biosynthetic process"/>
    <property type="evidence" value="ECO:0007669"/>
    <property type="project" value="TreeGrafter"/>
</dbReference>
<dbReference type="HOGENOM" id="CLU_024251_2_3_14"/>
<protein>
    <recommendedName>
        <fullName evidence="3">Triosephosphate isomerase</fullName>
        <ecNumber evidence="3">5.3.1.1</ecNumber>
    </recommendedName>
</protein>
<keyword evidence="3" id="KW-0312">Gluconeogenesis</keyword>
<dbReference type="PROSITE" id="PS51440">
    <property type="entry name" value="TIM_2"/>
    <property type="match status" value="1"/>
</dbReference>
<evidence type="ECO:0000313" key="5">
    <source>
        <dbReference type="Proteomes" id="UP000009005"/>
    </source>
</evidence>
<dbReference type="InterPro" id="IPR000652">
    <property type="entry name" value="Triosephosphate_isomerase"/>
</dbReference>
<dbReference type="InterPro" id="IPR035990">
    <property type="entry name" value="TIM_sf"/>
</dbReference>
<dbReference type="KEGG" id="mwe:WEN_00950"/>
<keyword evidence="3" id="KW-0963">Cytoplasm</keyword>
<dbReference type="Proteomes" id="UP000009005">
    <property type="component" value="Chromosome"/>
</dbReference>
<keyword evidence="3" id="KW-0324">Glycolysis</keyword>
<comment type="subcellular location">
    <subcellularLocation>
        <location evidence="3">Cytoplasm</location>
    </subcellularLocation>
</comment>
<reference evidence="4 5" key="1">
    <citation type="journal article" date="2012" name="J. Bacteriol.">
        <title>Complete genome sequence of Mycoplasma wenyonii strain Massachusetts.</title>
        <authorList>
            <person name="Dos Santos A.P."/>
            <person name="Guimaraes A.M."/>
            <person name="do Nascimento N.C."/>
            <person name="Sanmiguel P.J."/>
            <person name="Messick J.B."/>
        </authorList>
    </citation>
    <scope>NUCLEOTIDE SEQUENCE [LARGE SCALE GENOMIC DNA]</scope>
    <source>
        <strain evidence="4 5">Massachusetts</strain>
    </source>
</reference>
<proteinExistence type="inferred from homology"/>
<dbReference type="Pfam" id="PF00121">
    <property type="entry name" value="TIM"/>
    <property type="match status" value="1"/>
</dbReference>
<dbReference type="SUPFAM" id="SSF51351">
    <property type="entry name" value="Triosephosphate isomerase (TIM)"/>
    <property type="match status" value="1"/>
</dbReference>
<dbReference type="GO" id="GO:0004807">
    <property type="term" value="F:triose-phosphate isomerase activity"/>
    <property type="evidence" value="ECO:0007669"/>
    <property type="project" value="UniProtKB-EC"/>
</dbReference>
<dbReference type="CDD" id="cd00311">
    <property type="entry name" value="TIM"/>
    <property type="match status" value="1"/>
</dbReference>
<dbReference type="AlphaFoldDB" id="I6YAL2"/>
<dbReference type="GO" id="GO:0019563">
    <property type="term" value="P:glycerol catabolic process"/>
    <property type="evidence" value="ECO:0007669"/>
    <property type="project" value="TreeGrafter"/>
</dbReference>
<dbReference type="EC" id="5.3.1.1" evidence="3"/>
<comment type="pathway">
    <text evidence="3">Carbohydrate degradation; glycolysis; D-glyceraldehyde 3-phosphate from glycerone phosphate: step 1/1.</text>
</comment>
<gene>
    <name evidence="4" type="primary">tpiA</name>
    <name evidence="4" type="ordered locus">WEN_00950</name>
</gene>
<dbReference type="GO" id="GO:0006094">
    <property type="term" value="P:gluconeogenesis"/>
    <property type="evidence" value="ECO:0007669"/>
    <property type="project" value="UniProtKB-UniPathway"/>
</dbReference>
<dbReference type="OrthoDB" id="9809429at2"/>
<keyword evidence="5" id="KW-1185">Reference proteome</keyword>
<dbReference type="PATRIC" id="fig|1197325.3.peg.207"/>
<dbReference type="STRING" id="1197325.WEN_00950"/>
<evidence type="ECO:0000313" key="4">
    <source>
        <dbReference type="EMBL" id="AFN64991.1"/>
    </source>
</evidence>
<sequence>MASGKRIIGNLKMNFMRHELNYYFLELKKKFQNETPEHSLGLAVPYIYLEKTAEQLESAIQLLAQDVHHLEKGAYTSSISAPQLSSINVRSTLIGHSECRALGQTAEIISEKVRIAILNGFNVVYCCGKSPLTEIKKELFFINSANLDKLSIAFEPLSAIGSGSAMPPELVEKQLEEIKSLVMEMWGEPGRKVPLLYGGSVSKTNYKSFLALSTCDGILVGSASLNIDSLWEMAMNR</sequence>
<dbReference type="PANTHER" id="PTHR21139">
    <property type="entry name" value="TRIOSEPHOSPHATE ISOMERASE"/>
    <property type="match status" value="1"/>
</dbReference>
<comment type="similarity">
    <text evidence="1 3">Belongs to the triosephosphate isomerase family.</text>
</comment>
<evidence type="ECO:0000256" key="1">
    <source>
        <dbReference type="ARBA" id="ARBA00007422"/>
    </source>
</evidence>
<dbReference type="GO" id="GO:0005829">
    <property type="term" value="C:cytosol"/>
    <property type="evidence" value="ECO:0007669"/>
    <property type="project" value="TreeGrafter"/>
</dbReference>
<dbReference type="RefSeq" id="WP_014849701.1">
    <property type="nucleotide sequence ID" value="NC_018149.1"/>
</dbReference>
<comment type="subunit">
    <text evidence="3">Homodimer.</text>
</comment>
<dbReference type="Gene3D" id="3.20.20.70">
    <property type="entry name" value="Aldolase class I"/>
    <property type="match status" value="1"/>
</dbReference>
<dbReference type="EMBL" id="CP003703">
    <property type="protein sequence ID" value="AFN64991.1"/>
    <property type="molecule type" value="Genomic_DNA"/>
</dbReference>
<comment type="catalytic activity">
    <reaction evidence="3">
        <text>D-glyceraldehyde 3-phosphate = dihydroxyacetone phosphate</text>
        <dbReference type="Rhea" id="RHEA:18585"/>
        <dbReference type="ChEBI" id="CHEBI:57642"/>
        <dbReference type="ChEBI" id="CHEBI:59776"/>
        <dbReference type="EC" id="5.3.1.1"/>
    </reaction>
</comment>